<feature type="domain" description="Glucose-methanol-choline oxidoreductase N-terminal" evidence="6">
    <location>
        <begin position="252"/>
        <end position="266"/>
    </location>
</feature>
<dbReference type="PANTHER" id="PTHR11552">
    <property type="entry name" value="GLUCOSE-METHANOL-CHOLINE GMC OXIDOREDUCTASE"/>
    <property type="match status" value="1"/>
</dbReference>
<dbReference type="SUPFAM" id="SSF54373">
    <property type="entry name" value="FAD-linked reductases, C-terminal domain"/>
    <property type="match status" value="1"/>
</dbReference>
<evidence type="ECO:0000313" key="7">
    <source>
        <dbReference type="EMBL" id="ABH00011.1"/>
    </source>
</evidence>
<dbReference type="Gene3D" id="3.30.560.10">
    <property type="entry name" value="Glucose Oxidase, domain 3"/>
    <property type="match status" value="1"/>
</dbReference>
<comment type="cofactor">
    <cofactor evidence="1 5">
        <name>FAD</name>
        <dbReference type="ChEBI" id="CHEBI:57692"/>
    </cofactor>
</comment>
<dbReference type="Pfam" id="PF00732">
    <property type="entry name" value="GMC_oxred_N"/>
    <property type="match status" value="1"/>
</dbReference>
<sequence>MKHFDYVIIGAGSAGCVMADRLSNDERCTVLVLEAGPVDTDPRISDPARWVELGGSPVDWGYLTEPQKYAAGRQIPWPRGRVVGGSSSINAMVHMRGCAADYDNWAAQGCTGWDYESVLPTFKAYEDFDGGDSGYHGTRGPLKVSLPHDVHPLSEAALSAALGLGHPANSDFNGETTLGVGWNPLTVWDGRRQSAAVAFLGPALKRSNLTLRTGVLVTKLVSSQDRITGVEYVENGTARTVHVDGEVVLCAGAIETPKLLLLSGIGPTDDLKDLGITVTSHAPGVGANLHDHPGVGITFTSKQPVVPGHNQHSELGMFANIDGSPERPQVQFGVVLAPHVAEGLVAPPNGFTFYPSWTTPESRGSLKLRSARPEDQPLIDPCYLQTESDLDGLTGAIELSREWAHAPAMEDWTDKEVLPGPGIHDKQTLRDYVRRAVGTWFHPVGTCRMGSDIDSVVDNRLKLRAFDNARVADASIIPTVPLGNTNAPTLMIAHRAADFILADAQ</sequence>
<dbReference type="RefSeq" id="WP_011599688.1">
    <property type="nucleotide sequence ID" value="NC_008269.1"/>
</dbReference>
<dbReference type="PATRIC" id="fig|101510.16.peg.8253"/>
<dbReference type="PIRSF" id="PIRSF000137">
    <property type="entry name" value="Alcohol_oxidase"/>
    <property type="match status" value="1"/>
</dbReference>
<dbReference type="InterPro" id="IPR036188">
    <property type="entry name" value="FAD/NAD-bd_sf"/>
</dbReference>
<dbReference type="InterPro" id="IPR012132">
    <property type="entry name" value="GMC_OxRdtase"/>
</dbReference>
<evidence type="ECO:0000256" key="5">
    <source>
        <dbReference type="PIRSR" id="PIRSR000137-2"/>
    </source>
</evidence>
<protein>
    <submittedName>
        <fullName evidence="7">Dehydrogenase</fullName>
        <ecNumber evidence="7">1.1.-.-</ecNumber>
    </submittedName>
</protein>
<keyword evidence="4 5" id="KW-0274">FAD</keyword>
<feature type="binding site" evidence="5">
    <location>
        <position position="82"/>
    </location>
    <ligand>
        <name>FAD</name>
        <dbReference type="ChEBI" id="CHEBI:57692"/>
    </ligand>
</feature>
<evidence type="ECO:0000259" key="6">
    <source>
        <dbReference type="PROSITE" id="PS00624"/>
    </source>
</evidence>
<dbReference type="KEGG" id="rha:RHA1_ro08967"/>
<dbReference type="Proteomes" id="UP000008710">
    <property type="component" value="Plasmid pRHL1"/>
</dbReference>
<dbReference type="SUPFAM" id="SSF51905">
    <property type="entry name" value="FAD/NAD(P)-binding domain"/>
    <property type="match status" value="1"/>
</dbReference>
<comment type="similarity">
    <text evidence="2">Belongs to the GMC oxidoreductase family.</text>
</comment>
<feature type="binding site" evidence="5">
    <location>
        <begin position="90"/>
        <end position="93"/>
    </location>
    <ligand>
        <name>FAD</name>
        <dbReference type="ChEBI" id="CHEBI:57692"/>
    </ligand>
</feature>
<evidence type="ECO:0000313" key="8">
    <source>
        <dbReference type="Proteomes" id="UP000008710"/>
    </source>
</evidence>
<dbReference type="PROSITE" id="PS00624">
    <property type="entry name" value="GMC_OXRED_2"/>
    <property type="match status" value="1"/>
</dbReference>
<dbReference type="PROSITE" id="PS51257">
    <property type="entry name" value="PROKAR_LIPOPROTEIN"/>
    <property type="match status" value="1"/>
</dbReference>
<reference evidence="8" key="1">
    <citation type="journal article" date="2006" name="Proc. Natl. Acad. Sci. U.S.A.">
        <title>The complete genome of Rhodococcus sp. RHA1 provides insights into a catabolic powerhouse.</title>
        <authorList>
            <person name="McLeod M.P."/>
            <person name="Warren R.L."/>
            <person name="Hsiao W.W.L."/>
            <person name="Araki N."/>
            <person name="Myhre M."/>
            <person name="Fernandes C."/>
            <person name="Miyazawa D."/>
            <person name="Wong W."/>
            <person name="Lillquist A.L."/>
            <person name="Wang D."/>
            <person name="Dosanjh M."/>
            <person name="Hara H."/>
            <person name="Petrescu A."/>
            <person name="Morin R.D."/>
            <person name="Yang G."/>
            <person name="Stott J.M."/>
            <person name="Schein J.E."/>
            <person name="Shin H."/>
            <person name="Smailus D."/>
            <person name="Siddiqui A.S."/>
            <person name="Marra M.A."/>
            <person name="Jones S.J.M."/>
            <person name="Holt R."/>
            <person name="Brinkman F.S.L."/>
            <person name="Miyauchi K."/>
            <person name="Fukuda M."/>
            <person name="Davies J.E."/>
            <person name="Mohn W.W."/>
            <person name="Eltis L.D."/>
        </authorList>
    </citation>
    <scope>NUCLEOTIDE SEQUENCE [LARGE SCALE GENOMIC DNA]</scope>
    <source>
        <strain evidence="8">RHA1</strain>
    </source>
</reference>
<dbReference type="HOGENOM" id="CLU_002865_7_2_11"/>
<gene>
    <name evidence="7" type="ordered locus">RHA1_ro08967</name>
</gene>
<dbReference type="EC" id="1.1.-.-" evidence="7"/>
<keyword evidence="7" id="KW-0560">Oxidoreductase</keyword>
<dbReference type="GO" id="GO:0016614">
    <property type="term" value="F:oxidoreductase activity, acting on CH-OH group of donors"/>
    <property type="evidence" value="ECO:0007669"/>
    <property type="project" value="InterPro"/>
</dbReference>
<geneLocation type="plasmid" evidence="7 8">
    <name>pRHL1</name>
</geneLocation>
<accession>Q0RXH5</accession>
<evidence type="ECO:0000256" key="3">
    <source>
        <dbReference type="ARBA" id="ARBA00022630"/>
    </source>
</evidence>
<dbReference type="GO" id="GO:0050660">
    <property type="term" value="F:flavin adenine dinucleotide binding"/>
    <property type="evidence" value="ECO:0007669"/>
    <property type="project" value="InterPro"/>
</dbReference>
<dbReference type="OrthoDB" id="9785276at2"/>
<evidence type="ECO:0000256" key="2">
    <source>
        <dbReference type="ARBA" id="ARBA00010790"/>
    </source>
</evidence>
<evidence type="ECO:0000256" key="1">
    <source>
        <dbReference type="ARBA" id="ARBA00001974"/>
    </source>
</evidence>
<dbReference type="AlphaFoldDB" id="Q0RXH5"/>
<name>Q0RXH5_RHOJR</name>
<evidence type="ECO:0000256" key="4">
    <source>
        <dbReference type="ARBA" id="ARBA00022827"/>
    </source>
</evidence>
<feature type="binding site" evidence="5">
    <location>
        <position position="217"/>
    </location>
    <ligand>
        <name>FAD</name>
        <dbReference type="ChEBI" id="CHEBI:57692"/>
    </ligand>
</feature>
<keyword evidence="3" id="KW-0285">Flavoprotein</keyword>
<proteinExistence type="inferred from homology"/>
<dbReference type="Gene3D" id="3.50.50.60">
    <property type="entry name" value="FAD/NAD(P)-binding domain"/>
    <property type="match status" value="1"/>
</dbReference>
<organism evidence="7 8">
    <name type="scientific">Rhodococcus jostii (strain RHA1)</name>
    <dbReference type="NCBI Taxonomy" id="101510"/>
    <lineage>
        <taxon>Bacteria</taxon>
        <taxon>Bacillati</taxon>
        <taxon>Actinomycetota</taxon>
        <taxon>Actinomycetes</taxon>
        <taxon>Mycobacteriales</taxon>
        <taxon>Nocardiaceae</taxon>
        <taxon>Rhodococcus</taxon>
    </lineage>
</organism>
<dbReference type="PANTHER" id="PTHR11552:SF147">
    <property type="entry name" value="CHOLINE DEHYDROGENASE, MITOCHONDRIAL"/>
    <property type="match status" value="1"/>
</dbReference>
<keyword evidence="7" id="KW-0614">Plasmid</keyword>
<dbReference type="InterPro" id="IPR007867">
    <property type="entry name" value="GMC_OxRtase_C"/>
</dbReference>
<dbReference type="Pfam" id="PF05199">
    <property type="entry name" value="GMC_oxred_C"/>
    <property type="match status" value="1"/>
</dbReference>
<dbReference type="EMBL" id="CP000432">
    <property type="protein sequence ID" value="ABH00011.1"/>
    <property type="molecule type" value="Genomic_DNA"/>
</dbReference>
<dbReference type="InterPro" id="IPR000172">
    <property type="entry name" value="GMC_OxRdtase_N"/>
</dbReference>